<protein>
    <recommendedName>
        <fullName evidence="15">ATP-dependent 6-phosphofructokinase</fullName>
        <shortName evidence="15">ATP-PFK</shortName>
        <shortName evidence="15">Phosphofructokinase</shortName>
        <ecNumber evidence="15">2.7.1.11</ecNumber>
    </recommendedName>
    <alternativeName>
        <fullName evidence="15">Phosphohexokinase</fullName>
    </alternativeName>
</protein>
<feature type="binding site" evidence="15">
    <location>
        <begin position="103"/>
        <end position="106"/>
    </location>
    <ligand>
        <name>ATP</name>
        <dbReference type="ChEBI" id="CHEBI:30616"/>
    </ligand>
</feature>
<name>A0A345Z2M5_9MOLU</name>
<dbReference type="InterPro" id="IPR000023">
    <property type="entry name" value="Phosphofructokinase_dom"/>
</dbReference>
<evidence type="ECO:0000256" key="8">
    <source>
        <dbReference type="ARBA" id="ARBA00022723"/>
    </source>
</evidence>
<dbReference type="GO" id="GO:0030388">
    <property type="term" value="P:fructose 1,6-bisphosphate metabolic process"/>
    <property type="evidence" value="ECO:0007669"/>
    <property type="project" value="TreeGrafter"/>
</dbReference>
<dbReference type="EMBL" id="CP031376">
    <property type="protein sequence ID" value="AXK50854.1"/>
    <property type="molecule type" value="Genomic_DNA"/>
</dbReference>
<dbReference type="PRINTS" id="PR00476">
    <property type="entry name" value="PHFRCTKINASE"/>
</dbReference>
<keyword evidence="8 15" id="KW-0479">Metal-binding</keyword>
<feature type="binding site" evidence="15">
    <location>
        <position position="104"/>
    </location>
    <ligand>
        <name>Mg(2+)</name>
        <dbReference type="ChEBI" id="CHEBI:18420"/>
        <note>catalytic</note>
    </ligand>
</feature>
<keyword evidence="18" id="KW-1185">Reference proteome</keyword>
<dbReference type="RefSeq" id="WP_115557776.1">
    <property type="nucleotide sequence ID" value="NZ_CP031376.1"/>
</dbReference>
<dbReference type="NCBIfam" id="NF002872">
    <property type="entry name" value="PRK03202.1"/>
    <property type="match status" value="1"/>
</dbReference>
<feature type="domain" description="Phosphofructokinase" evidence="16">
    <location>
        <begin position="4"/>
        <end position="276"/>
    </location>
</feature>
<dbReference type="PIRSF" id="PIRSF000532">
    <property type="entry name" value="ATP_PFK_prok"/>
    <property type="match status" value="1"/>
</dbReference>
<dbReference type="InterPro" id="IPR012828">
    <property type="entry name" value="PFKA_ATP_prok"/>
</dbReference>
<keyword evidence="10 15" id="KW-0418">Kinase</keyword>
<dbReference type="GO" id="GO:0061621">
    <property type="term" value="P:canonical glycolysis"/>
    <property type="evidence" value="ECO:0007669"/>
    <property type="project" value="TreeGrafter"/>
</dbReference>
<gene>
    <name evidence="15 17" type="primary">pfkA</name>
    <name evidence="17" type="ORF">SALLE_v1c01780</name>
</gene>
<dbReference type="FunFam" id="3.40.50.450:FF:000001">
    <property type="entry name" value="ATP-dependent 6-phosphofructokinase"/>
    <property type="match status" value="1"/>
</dbReference>
<dbReference type="GO" id="GO:0005524">
    <property type="term" value="F:ATP binding"/>
    <property type="evidence" value="ECO:0007669"/>
    <property type="project" value="UniProtKB-UniRule"/>
</dbReference>
<dbReference type="AlphaFoldDB" id="A0A345Z2M5"/>
<keyword evidence="5 15" id="KW-0963">Cytoplasm</keyword>
<dbReference type="GO" id="GO:0005945">
    <property type="term" value="C:6-phosphofructokinase complex"/>
    <property type="evidence" value="ECO:0007669"/>
    <property type="project" value="TreeGrafter"/>
</dbReference>
<keyword evidence="11 15" id="KW-0067">ATP-binding</keyword>
<evidence type="ECO:0000256" key="15">
    <source>
        <dbReference type="HAMAP-Rule" id="MF_00339"/>
    </source>
</evidence>
<keyword evidence="13 15" id="KW-0324">Glycolysis</keyword>
<dbReference type="Gene3D" id="3.40.50.450">
    <property type="match status" value="1"/>
</dbReference>
<feature type="binding site" evidence="15">
    <location>
        <position position="245"/>
    </location>
    <ligand>
        <name>substrate</name>
        <note>ligand shared between dimeric partners</note>
    </ligand>
</feature>
<dbReference type="KEGG" id="salx:SALLE_v1c01780"/>
<evidence type="ECO:0000256" key="7">
    <source>
        <dbReference type="ARBA" id="ARBA00022679"/>
    </source>
</evidence>
<dbReference type="Pfam" id="PF00365">
    <property type="entry name" value="PFK"/>
    <property type="match status" value="1"/>
</dbReference>
<keyword evidence="6 15" id="KW-0021">Allosteric enzyme</keyword>
<accession>A0A345Z2M5</accession>
<proteinExistence type="inferred from homology"/>
<evidence type="ECO:0000256" key="6">
    <source>
        <dbReference type="ARBA" id="ARBA00022533"/>
    </source>
</evidence>
<dbReference type="InterPro" id="IPR015912">
    <property type="entry name" value="Phosphofructokinase_CS"/>
</dbReference>
<evidence type="ECO:0000256" key="9">
    <source>
        <dbReference type="ARBA" id="ARBA00022741"/>
    </source>
</evidence>
<feature type="binding site" evidence="15">
    <location>
        <position position="163"/>
    </location>
    <ligand>
        <name>substrate</name>
        <note>ligand shared between dimeric partners</note>
    </ligand>
</feature>
<comment type="activity regulation">
    <text evidence="15">Allosterically activated by ADP and other diphosphonucleosides, and allosterically inhibited by phosphoenolpyruvate.</text>
</comment>
<evidence type="ECO:0000256" key="10">
    <source>
        <dbReference type="ARBA" id="ARBA00022777"/>
    </source>
</evidence>
<dbReference type="GO" id="GO:0003872">
    <property type="term" value="F:6-phosphofructokinase activity"/>
    <property type="evidence" value="ECO:0007669"/>
    <property type="project" value="UniProtKB-UniRule"/>
</dbReference>
<feature type="binding site" description="in other chain" evidence="15">
    <location>
        <begin position="126"/>
        <end position="128"/>
    </location>
    <ligand>
        <name>substrate</name>
        <note>ligand shared between dimeric partners</note>
    </ligand>
</feature>
<evidence type="ECO:0000259" key="16">
    <source>
        <dbReference type="Pfam" id="PF00365"/>
    </source>
</evidence>
<keyword evidence="12 15" id="KW-0460">Magnesium</keyword>
<dbReference type="FunFam" id="3.40.50.460:FF:000002">
    <property type="entry name" value="ATP-dependent 6-phosphofructokinase"/>
    <property type="match status" value="1"/>
</dbReference>
<feature type="binding site" description="in other chain" evidence="15">
    <location>
        <begin position="186"/>
        <end position="188"/>
    </location>
    <ligand>
        <name>ADP</name>
        <dbReference type="ChEBI" id="CHEBI:456216"/>
        <note>allosteric activator; ligand shared between dimeric partners</note>
    </ligand>
</feature>
<evidence type="ECO:0000256" key="3">
    <source>
        <dbReference type="ARBA" id="ARBA00004496"/>
    </source>
</evidence>
<evidence type="ECO:0000256" key="5">
    <source>
        <dbReference type="ARBA" id="ARBA00022490"/>
    </source>
</evidence>
<sequence length="325" mass="34751">MIKKIGVLTSGGDAPGMNAAVGAVVKTAIANGITPYVVKDGYKGLINNWIEEVNETFANDIISRGGTVIGSARLPEFKEVEVRQKAVKNLKALGIEALVVIGGDGSYQGAQKLTEMGINCIGLPGTIDNDIVSSDFTIGFDTALNTVVESIDKIRETAQSHNRCIVVEIMGNACGDLTLYGAIATGAEVISTPESKLTEEQICEQVTKLAKANRRSVIVAISEKMYPSADELAKKIQKASGYDSRATVLGHTQRGGSPTAMDRYLSVTAGIFAVEQIIAGKGGLYIGLYKNELVARDIDKTLNMKHKDVREFTDKIRAINANIKK</sequence>
<feature type="binding site" evidence="15">
    <location>
        <begin position="73"/>
        <end position="74"/>
    </location>
    <ligand>
        <name>ATP</name>
        <dbReference type="ChEBI" id="CHEBI:30616"/>
    </ligand>
</feature>
<dbReference type="InterPro" id="IPR012003">
    <property type="entry name" value="ATP_PFK_prok-type"/>
</dbReference>
<feature type="binding site" description="in other chain" evidence="15">
    <location>
        <position position="223"/>
    </location>
    <ligand>
        <name>substrate</name>
        <note>ligand shared between dimeric partners</note>
    </ligand>
</feature>
<feature type="binding site" description="in other chain" evidence="15">
    <location>
        <begin position="170"/>
        <end position="172"/>
    </location>
    <ligand>
        <name>substrate</name>
        <note>ligand shared between dimeric partners</note>
    </ligand>
</feature>
<evidence type="ECO:0000256" key="4">
    <source>
        <dbReference type="ARBA" id="ARBA00004679"/>
    </source>
</evidence>
<comment type="subcellular location">
    <subcellularLocation>
        <location evidence="3 15">Cytoplasm</location>
    </subcellularLocation>
</comment>
<dbReference type="PANTHER" id="PTHR13697">
    <property type="entry name" value="PHOSPHOFRUCTOKINASE"/>
    <property type="match status" value="1"/>
</dbReference>
<evidence type="ECO:0000256" key="11">
    <source>
        <dbReference type="ARBA" id="ARBA00022840"/>
    </source>
</evidence>
<comment type="function">
    <text evidence="2 15">Catalyzes the phosphorylation of D-fructose 6-phosphate to fructose 1,6-bisphosphate by ATP, the first committing step of glycolysis.</text>
</comment>
<comment type="similarity">
    <text evidence="15">Belongs to the phosphofructokinase type A (PFKA) family. ATP-dependent PFK group I subfamily. Prokaryotic clade 'B1' sub-subfamily.</text>
</comment>
<comment type="catalytic activity">
    <reaction evidence="14 15">
        <text>beta-D-fructose 6-phosphate + ATP = beta-D-fructose 1,6-bisphosphate + ADP + H(+)</text>
        <dbReference type="Rhea" id="RHEA:16109"/>
        <dbReference type="ChEBI" id="CHEBI:15378"/>
        <dbReference type="ChEBI" id="CHEBI:30616"/>
        <dbReference type="ChEBI" id="CHEBI:32966"/>
        <dbReference type="ChEBI" id="CHEBI:57634"/>
        <dbReference type="ChEBI" id="CHEBI:456216"/>
        <dbReference type="EC" id="2.7.1.11"/>
    </reaction>
</comment>
<dbReference type="InterPro" id="IPR022953">
    <property type="entry name" value="ATP_PFK"/>
</dbReference>
<organism evidence="17 18">
    <name type="scientific">Spiroplasma alleghenense</name>
    <dbReference type="NCBI Taxonomy" id="216931"/>
    <lineage>
        <taxon>Bacteria</taxon>
        <taxon>Bacillati</taxon>
        <taxon>Mycoplasmatota</taxon>
        <taxon>Mollicutes</taxon>
        <taxon>Entomoplasmatales</taxon>
        <taxon>Spiroplasmataceae</taxon>
        <taxon>Spiroplasma</taxon>
    </lineage>
</organism>
<dbReference type="InterPro" id="IPR035966">
    <property type="entry name" value="PKF_sf"/>
</dbReference>
<reference evidence="17 18" key="1">
    <citation type="submission" date="2018-07" db="EMBL/GenBank/DDBJ databases">
        <title>Complete genome sequence of Spiroplasma alleghenense PLHS-1 (ATCC 51752).</title>
        <authorList>
            <person name="Chou L."/>
            <person name="Lee T.-Y."/>
            <person name="Tsai Y.-M."/>
            <person name="Kuo C.-H."/>
        </authorList>
    </citation>
    <scope>NUCLEOTIDE SEQUENCE [LARGE SCALE GENOMIC DNA]</scope>
    <source>
        <strain evidence="17 18">PLHS-1</strain>
    </source>
</reference>
<dbReference type="UniPathway" id="UPA00109">
    <property type="reaction ID" value="UER00182"/>
</dbReference>
<evidence type="ECO:0000256" key="14">
    <source>
        <dbReference type="ARBA" id="ARBA00048070"/>
    </source>
</evidence>
<evidence type="ECO:0000256" key="12">
    <source>
        <dbReference type="ARBA" id="ARBA00022842"/>
    </source>
</evidence>
<evidence type="ECO:0000313" key="17">
    <source>
        <dbReference type="EMBL" id="AXK50854.1"/>
    </source>
</evidence>
<dbReference type="PROSITE" id="PS00433">
    <property type="entry name" value="PHOSPHOFRUCTOKINASE"/>
    <property type="match status" value="1"/>
</dbReference>
<comment type="subunit">
    <text evidence="15">Homotetramer.</text>
</comment>
<keyword evidence="9 15" id="KW-0547">Nucleotide-binding</keyword>
<dbReference type="EC" id="2.7.1.11" evidence="15"/>
<comment type="cofactor">
    <cofactor evidence="1 15">
        <name>Mg(2+)</name>
        <dbReference type="ChEBI" id="CHEBI:18420"/>
    </cofactor>
</comment>
<dbReference type="Gene3D" id="3.40.50.460">
    <property type="entry name" value="Phosphofructokinase domain"/>
    <property type="match status" value="1"/>
</dbReference>
<keyword evidence="7 15" id="KW-0808">Transferase</keyword>
<dbReference type="GO" id="GO:0042802">
    <property type="term" value="F:identical protein binding"/>
    <property type="evidence" value="ECO:0007669"/>
    <property type="project" value="TreeGrafter"/>
</dbReference>
<comment type="caution">
    <text evidence="15">Lacks conserved residue(s) required for the propagation of feature annotation.</text>
</comment>
<dbReference type="NCBIfam" id="TIGR02482">
    <property type="entry name" value="PFKA_ATP"/>
    <property type="match status" value="1"/>
</dbReference>
<feature type="active site" description="Proton acceptor" evidence="15">
    <location>
        <position position="128"/>
    </location>
</feature>
<evidence type="ECO:0000256" key="13">
    <source>
        <dbReference type="ARBA" id="ARBA00023152"/>
    </source>
</evidence>
<dbReference type="PANTHER" id="PTHR13697:SF4">
    <property type="entry name" value="ATP-DEPENDENT 6-PHOSPHOFRUCTOKINASE"/>
    <property type="match status" value="1"/>
</dbReference>
<dbReference type="OrthoDB" id="9802503at2"/>
<comment type="pathway">
    <text evidence="4 15">Carbohydrate degradation; glycolysis; D-glyceraldehyde 3-phosphate and glycerone phosphate from D-glucose: step 3/4.</text>
</comment>
<dbReference type="GO" id="GO:0046872">
    <property type="term" value="F:metal ion binding"/>
    <property type="evidence" value="ECO:0007669"/>
    <property type="project" value="UniProtKB-KW"/>
</dbReference>
<evidence type="ECO:0000313" key="18">
    <source>
        <dbReference type="Proteomes" id="UP000254792"/>
    </source>
</evidence>
<feature type="binding site" evidence="15">
    <location>
        <position position="12"/>
    </location>
    <ligand>
        <name>ATP</name>
        <dbReference type="ChEBI" id="CHEBI:30616"/>
    </ligand>
</feature>
<feature type="binding site" description="in other chain" evidence="15">
    <location>
        <begin position="251"/>
        <end position="254"/>
    </location>
    <ligand>
        <name>substrate</name>
        <note>ligand shared between dimeric partners</note>
    </ligand>
</feature>
<dbReference type="GO" id="GO:0016208">
    <property type="term" value="F:AMP binding"/>
    <property type="evidence" value="ECO:0007669"/>
    <property type="project" value="TreeGrafter"/>
</dbReference>
<dbReference type="GO" id="GO:0048029">
    <property type="term" value="F:monosaccharide binding"/>
    <property type="evidence" value="ECO:0007669"/>
    <property type="project" value="TreeGrafter"/>
</dbReference>
<dbReference type="SUPFAM" id="SSF53784">
    <property type="entry name" value="Phosphofructokinase"/>
    <property type="match status" value="1"/>
</dbReference>
<dbReference type="GO" id="GO:0070095">
    <property type="term" value="F:fructose-6-phosphate binding"/>
    <property type="evidence" value="ECO:0007669"/>
    <property type="project" value="TreeGrafter"/>
</dbReference>
<dbReference type="HAMAP" id="MF_00339">
    <property type="entry name" value="Phosphofructokinase_I_B1"/>
    <property type="match status" value="1"/>
</dbReference>
<dbReference type="Proteomes" id="UP000254792">
    <property type="component" value="Chromosome"/>
</dbReference>
<dbReference type="GO" id="GO:0006002">
    <property type="term" value="P:fructose 6-phosphate metabolic process"/>
    <property type="evidence" value="ECO:0007669"/>
    <property type="project" value="UniProtKB-UniRule"/>
</dbReference>
<feature type="binding site" description="in other chain" evidence="15">
    <location>
        <position position="155"/>
    </location>
    <ligand>
        <name>ADP</name>
        <dbReference type="ChEBI" id="CHEBI:456216"/>
        <note>allosteric activator; ligand shared between dimeric partners</note>
    </ligand>
</feature>
<evidence type="ECO:0000256" key="1">
    <source>
        <dbReference type="ARBA" id="ARBA00001946"/>
    </source>
</evidence>
<evidence type="ECO:0000256" key="2">
    <source>
        <dbReference type="ARBA" id="ARBA00002659"/>
    </source>
</evidence>